<accession>F0WJN4</accession>
<gene>
    <name evidence="1" type="primary">AlNc14C124G6759</name>
    <name evidence="1" type="ORF">ALNC14_076270</name>
</gene>
<name>F0WJN4_9STRA</name>
<dbReference type="AlphaFoldDB" id="F0WJN4"/>
<dbReference type="Pfam" id="PF14223">
    <property type="entry name" value="Retrotran_gag_2"/>
    <property type="match status" value="1"/>
</dbReference>
<protein>
    <submittedName>
        <fullName evidence="1">AlNc14C124G6759 protein</fullName>
    </submittedName>
</protein>
<dbReference type="EMBL" id="FR824169">
    <property type="protein sequence ID" value="CCA21484.1"/>
    <property type="molecule type" value="Genomic_DNA"/>
</dbReference>
<dbReference type="HOGENOM" id="CLU_057967_2_1_1"/>
<sequence>MARGANTAAEVWESLRNFFLRDSVHNRIQNRRKLHEFKMQKGGNIMEHFFEFDELCMALQAFGEAITFDDQLIILLGSLSGDTDSIVKIIENIQGVDLFRAKEMLHRE</sequence>
<proteinExistence type="predicted"/>
<reference evidence="1" key="1">
    <citation type="journal article" date="2011" name="PLoS Biol.">
        <title>Gene gain and loss during evolution of obligate parasitism in the white rust pathogen of Arabidopsis thaliana.</title>
        <authorList>
            <person name="Kemen E."/>
            <person name="Gardiner A."/>
            <person name="Schultz-Larsen T."/>
            <person name="Kemen A.C."/>
            <person name="Balmuth A.L."/>
            <person name="Robert-Seilaniantz A."/>
            <person name="Bailey K."/>
            <person name="Holub E."/>
            <person name="Studholme D.J."/>
            <person name="Maclean D."/>
            <person name="Jones J.D."/>
        </authorList>
    </citation>
    <scope>NUCLEOTIDE SEQUENCE</scope>
</reference>
<evidence type="ECO:0000313" key="1">
    <source>
        <dbReference type="EMBL" id="CCA21484.1"/>
    </source>
</evidence>
<reference evidence="1" key="2">
    <citation type="submission" date="2011-02" db="EMBL/GenBank/DDBJ databases">
        <authorList>
            <person name="MacLean D."/>
        </authorList>
    </citation>
    <scope>NUCLEOTIDE SEQUENCE</scope>
</reference>
<organism evidence="1">
    <name type="scientific">Albugo laibachii Nc14</name>
    <dbReference type="NCBI Taxonomy" id="890382"/>
    <lineage>
        <taxon>Eukaryota</taxon>
        <taxon>Sar</taxon>
        <taxon>Stramenopiles</taxon>
        <taxon>Oomycota</taxon>
        <taxon>Peronosporomycetes</taxon>
        <taxon>Albuginales</taxon>
        <taxon>Albuginaceae</taxon>
        <taxon>Albugo</taxon>
    </lineage>
</organism>